<reference evidence="2" key="1">
    <citation type="journal article" date="2006" name="Science">
        <title>Phytophthora genome sequences uncover evolutionary origins and mechanisms of pathogenesis.</title>
        <authorList>
            <person name="Tyler B.M."/>
            <person name="Tripathy S."/>
            <person name="Zhang X."/>
            <person name="Dehal P."/>
            <person name="Jiang R.H."/>
            <person name="Aerts A."/>
            <person name="Arredondo F.D."/>
            <person name="Baxter L."/>
            <person name="Bensasson D."/>
            <person name="Beynon J.L."/>
            <person name="Chapman J."/>
            <person name="Damasceno C.M."/>
            <person name="Dorrance A.E."/>
            <person name="Dou D."/>
            <person name="Dickerman A.W."/>
            <person name="Dubchak I.L."/>
            <person name="Garbelotto M."/>
            <person name="Gijzen M."/>
            <person name="Gordon S.G."/>
            <person name="Govers F."/>
            <person name="Grunwald N.J."/>
            <person name="Huang W."/>
            <person name="Ivors K.L."/>
            <person name="Jones R.W."/>
            <person name="Kamoun S."/>
            <person name="Krampis K."/>
            <person name="Lamour K.H."/>
            <person name="Lee M.K."/>
            <person name="McDonald W.H."/>
            <person name="Medina M."/>
            <person name="Meijer H.J."/>
            <person name="Nordberg E.K."/>
            <person name="Maclean D.J."/>
            <person name="Ospina-Giraldo M.D."/>
            <person name="Morris P.F."/>
            <person name="Phuntumart V."/>
            <person name="Putnam N.H."/>
            <person name="Rash S."/>
            <person name="Rose J.K."/>
            <person name="Sakihama Y."/>
            <person name="Salamov A.A."/>
            <person name="Savidor A."/>
            <person name="Scheuring C.F."/>
            <person name="Smith B.M."/>
            <person name="Sobral B.W."/>
            <person name="Terry A."/>
            <person name="Torto-Alalibo T.A."/>
            <person name="Win J."/>
            <person name="Xu Z."/>
            <person name="Zhang H."/>
            <person name="Grigoriev I.V."/>
            <person name="Rokhsar D.S."/>
            <person name="Boore J.L."/>
        </authorList>
    </citation>
    <scope>NUCLEOTIDE SEQUENCE [LARGE SCALE GENOMIC DNA]</scope>
    <source>
        <strain evidence="2">Pr102</strain>
    </source>
</reference>
<dbReference type="EMBL" id="DS566012">
    <property type="status" value="NOT_ANNOTATED_CDS"/>
    <property type="molecule type" value="Genomic_DNA"/>
</dbReference>
<organism evidence="1 2">
    <name type="scientific">Phytophthora ramorum</name>
    <name type="common">Sudden oak death agent</name>
    <dbReference type="NCBI Taxonomy" id="164328"/>
    <lineage>
        <taxon>Eukaryota</taxon>
        <taxon>Sar</taxon>
        <taxon>Stramenopiles</taxon>
        <taxon>Oomycota</taxon>
        <taxon>Peronosporomycetes</taxon>
        <taxon>Peronosporales</taxon>
        <taxon>Peronosporaceae</taxon>
        <taxon>Phytophthora</taxon>
    </lineage>
</organism>
<dbReference type="EnsemblProtists" id="Phyra76036">
    <property type="protein sequence ID" value="Phyra76036"/>
    <property type="gene ID" value="Phyra76036"/>
</dbReference>
<dbReference type="Gene3D" id="1.10.150.720">
    <property type="entry name" value="Haloacid dehalogenase-like hydrolase"/>
    <property type="match status" value="1"/>
</dbReference>
<dbReference type="GO" id="GO:0005634">
    <property type="term" value="C:nucleus"/>
    <property type="evidence" value="ECO:0000318"/>
    <property type="project" value="GO_Central"/>
</dbReference>
<dbReference type="NCBIfam" id="TIGR01549">
    <property type="entry name" value="HAD-SF-IA-v1"/>
    <property type="match status" value="1"/>
</dbReference>
<dbReference type="Gene3D" id="3.40.50.1000">
    <property type="entry name" value="HAD superfamily/HAD-like"/>
    <property type="match status" value="1"/>
</dbReference>
<dbReference type="InParanoid" id="H3GIW8"/>
<dbReference type="SUPFAM" id="SSF56784">
    <property type="entry name" value="HAD-like"/>
    <property type="match status" value="1"/>
</dbReference>
<dbReference type="OrthoDB" id="444127at2759"/>
<dbReference type="InterPro" id="IPR044924">
    <property type="entry name" value="HAD-SF_hydro_IA_REG-2-like_cap"/>
</dbReference>
<dbReference type="InterPro" id="IPR051828">
    <property type="entry name" value="HAD-like_hydrolase_domain"/>
</dbReference>
<evidence type="ECO:0008006" key="3">
    <source>
        <dbReference type="Google" id="ProtNLM"/>
    </source>
</evidence>
<proteinExistence type="predicted"/>
<dbReference type="HOGENOM" id="CLU_045011_8_0_1"/>
<dbReference type="InterPro" id="IPR023214">
    <property type="entry name" value="HAD_sf"/>
</dbReference>
<dbReference type="OMA" id="WWRQLIA"/>
<dbReference type="PANTHER" id="PTHR46191:SF2">
    <property type="entry name" value="HALOACID DEHALOGENASE-LIKE HYDROLASE DOMAIN-CONTAINING PROTEIN 3"/>
    <property type="match status" value="1"/>
</dbReference>
<dbReference type="RefSeq" id="XP_067742589.1">
    <property type="nucleotide sequence ID" value="XM_067894963.1"/>
</dbReference>
<evidence type="ECO:0000313" key="2">
    <source>
        <dbReference type="Proteomes" id="UP000005238"/>
    </source>
</evidence>
<protein>
    <recommendedName>
        <fullName evidence="3">Haloacid dehalogenase-like hydrolase</fullName>
    </recommendedName>
</protein>
<dbReference type="InterPro" id="IPR006439">
    <property type="entry name" value="HAD-SF_hydro_IA"/>
</dbReference>
<dbReference type="VEuPathDB" id="FungiDB:KRP23_9411"/>
<dbReference type="SFLD" id="SFLDS00003">
    <property type="entry name" value="Haloacid_Dehalogenase"/>
    <property type="match status" value="1"/>
</dbReference>
<dbReference type="Pfam" id="PF00702">
    <property type="entry name" value="Hydrolase"/>
    <property type="match status" value="1"/>
</dbReference>
<dbReference type="SFLD" id="SFLDG01129">
    <property type="entry name" value="C1.5:_HAD__Beta-PGM__Phosphata"/>
    <property type="match status" value="1"/>
</dbReference>
<reference evidence="1" key="2">
    <citation type="submission" date="2015-06" db="UniProtKB">
        <authorList>
            <consortium name="EnsemblProtists"/>
        </authorList>
    </citation>
    <scope>IDENTIFICATION</scope>
    <source>
        <strain evidence="1">Pr102</strain>
    </source>
</reference>
<dbReference type="AlphaFoldDB" id="H3GIW8"/>
<dbReference type="PANTHER" id="PTHR46191">
    <property type="match status" value="1"/>
</dbReference>
<dbReference type="InterPro" id="IPR036412">
    <property type="entry name" value="HAD-like_sf"/>
</dbReference>
<sequence length="257" mass="29386">MTSRRTWRYVTLDATGTLLRPTEAPGVTYLRFWESASGQTLSSSRRAAASDALSRHFPLEFARQSRRNPNFGANDSDATAFAWWRELLLNVMKRADVADCLAHHQEQGERFTRQVYAHFARPEAWTVFADARPTLERLHALDVPMGVISNFDERLEPLLEDLELRAFFDVVTTSFAEPQMKPHASIFLSTFRQLQREDADVDVSRFLHVGDHPVKDYRAAKTLGAQAKLLWRSKKKSPSDVRENDLIATLQQVVKDI</sequence>
<dbReference type="GeneID" id="94230739"/>
<accession>H3GIW8</accession>
<dbReference type="STRING" id="164328.H3GIW8"/>
<evidence type="ECO:0000313" key="1">
    <source>
        <dbReference type="EnsemblProtists" id="Phyra76036"/>
    </source>
</evidence>
<dbReference type="VEuPathDB" id="FungiDB:KRP22_1935"/>
<dbReference type="Proteomes" id="UP000005238">
    <property type="component" value="Unassembled WGS sequence"/>
</dbReference>
<dbReference type="eggNOG" id="KOG3085">
    <property type="taxonomic scope" value="Eukaryota"/>
</dbReference>
<keyword evidence="2" id="KW-1185">Reference proteome</keyword>
<name>H3GIW8_PHYRM</name>